<evidence type="ECO:0000256" key="2">
    <source>
        <dbReference type="SAM" id="SignalP"/>
    </source>
</evidence>
<accession>A0A3N0BT91</accession>
<dbReference type="EMBL" id="RBEE01000023">
    <property type="protein sequence ID" value="RNL52303.1"/>
    <property type="molecule type" value="Genomic_DNA"/>
</dbReference>
<reference evidence="3 4" key="1">
    <citation type="submission" date="2018-10" db="EMBL/GenBank/DDBJ databases">
        <title>Genome sequencing of Pedobacter jejuensis TNB23.</title>
        <authorList>
            <person name="Cho Y.-J."/>
            <person name="Cho A."/>
            <person name="Kim O.-S."/>
        </authorList>
    </citation>
    <scope>NUCLEOTIDE SEQUENCE [LARGE SCALE GENOMIC DNA]</scope>
    <source>
        <strain evidence="3 4">TNB23</strain>
    </source>
</reference>
<feature type="compositionally biased region" description="Polar residues" evidence="1">
    <location>
        <begin position="155"/>
        <end position="173"/>
    </location>
</feature>
<keyword evidence="4" id="KW-1185">Reference proteome</keyword>
<gene>
    <name evidence="3" type="ORF">D7004_12095</name>
</gene>
<feature type="chain" id="PRO_5017981431" description="DUF3300 domain-containing protein" evidence="2">
    <location>
        <begin position="24"/>
        <end position="209"/>
    </location>
</feature>
<feature type="signal peptide" evidence="2">
    <location>
        <begin position="1"/>
        <end position="23"/>
    </location>
</feature>
<evidence type="ECO:0000256" key="1">
    <source>
        <dbReference type="SAM" id="MobiDB-lite"/>
    </source>
</evidence>
<dbReference type="AlphaFoldDB" id="A0A3N0BT91"/>
<sequence>MKKLFLFAAILMVSLFSINNAKAQVSLNINIGSQPVWGPTGYNHVDYYYFPDINAYYYVPSGQYIYSNGGRWVWVNSLPAQYGNFDLYNSYKVVVNEPRPYLRNNVYVTKYSKFKNYNGRQALIRDSRDAKYYVVKGHPNYNSNKTVVINNNNNRPSRTQKTVVRVNQNSRPTPNIGRVVPRNDNRGVNNSKGENNRPERGGEKGNGRH</sequence>
<evidence type="ECO:0000313" key="3">
    <source>
        <dbReference type="EMBL" id="RNL52303.1"/>
    </source>
</evidence>
<protein>
    <recommendedName>
        <fullName evidence="5">DUF3300 domain-containing protein</fullName>
    </recommendedName>
</protein>
<dbReference type="OrthoDB" id="799522at2"/>
<feature type="region of interest" description="Disordered" evidence="1">
    <location>
        <begin position="147"/>
        <end position="209"/>
    </location>
</feature>
<evidence type="ECO:0000313" key="4">
    <source>
        <dbReference type="Proteomes" id="UP000274046"/>
    </source>
</evidence>
<keyword evidence="2" id="KW-0732">Signal</keyword>
<comment type="caution">
    <text evidence="3">The sequence shown here is derived from an EMBL/GenBank/DDBJ whole genome shotgun (WGS) entry which is preliminary data.</text>
</comment>
<proteinExistence type="predicted"/>
<dbReference type="RefSeq" id="WP_123206107.1">
    <property type="nucleotide sequence ID" value="NZ_RBEE01000023.1"/>
</dbReference>
<feature type="compositionally biased region" description="Basic and acidic residues" evidence="1">
    <location>
        <begin position="194"/>
        <end position="209"/>
    </location>
</feature>
<dbReference type="Proteomes" id="UP000274046">
    <property type="component" value="Unassembled WGS sequence"/>
</dbReference>
<organism evidence="3 4">
    <name type="scientific">Pedobacter jejuensis</name>
    <dbReference type="NCBI Taxonomy" id="1268550"/>
    <lineage>
        <taxon>Bacteria</taxon>
        <taxon>Pseudomonadati</taxon>
        <taxon>Bacteroidota</taxon>
        <taxon>Sphingobacteriia</taxon>
        <taxon>Sphingobacteriales</taxon>
        <taxon>Sphingobacteriaceae</taxon>
        <taxon>Pedobacter</taxon>
    </lineage>
</organism>
<evidence type="ECO:0008006" key="5">
    <source>
        <dbReference type="Google" id="ProtNLM"/>
    </source>
</evidence>
<name>A0A3N0BT91_9SPHI</name>